<reference evidence="13 14" key="1">
    <citation type="submission" date="2018-07" db="EMBL/GenBank/DDBJ databases">
        <title>Genome sequencing of oomycete isolates from Chile give support for New Zealand origin for Phytophthora kernoviae and make available the first Nothophytophthora sp. genome.</title>
        <authorList>
            <person name="Studholme D.J."/>
            <person name="Sanfuentes E."/>
            <person name="Panda P."/>
            <person name="Hill R."/>
            <person name="Sambles C."/>
            <person name="Grant M."/>
            <person name="Williams N.M."/>
            <person name="Mcdougal R.L."/>
        </authorList>
    </citation>
    <scope>NUCLEOTIDE SEQUENCE [LARGE SCALE GENOMIC DNA]</scope>
    <source>
        <strain evidence="12">Chile6</strain>
        <strain evidence="11">Chile7</strain>
    </source>
</reference>
<dbReference type="FunFam" id="1.20.1280.290:FF:000007">
    <property type="entry name" value="Bidirectional sugar transporter SWEET7"/>
    <property type="match status" value="1"/>
</dbReference>
<keyword evidence="9 10" id="KW-0472">Membrane</keyword>
<evidence type="ECO:0000256" key="10">
    <source>
        <dbReference type="SAM" id="Phobius"/>
    </source>
</evidence>
<evidence type="ECO:0000256" key="1">
    <source>
        <dbReference type="ARBA" id="ARBA00004651"/>
    </source>
</evidence>
<feature type="transmembrane region" description="Helical" evidence="10">
    <location>
        <begin position="67"/>
        <end position="90"/>
    </location>
</feature>
<keyword evidence="6 10" id="KW-0812">Transmembrane</keyword>
<keyword evidence="5" id="KW-0762">Sugar transport</keyword>
<feature type="transmembrane region" description="Helical" evidence="10">
    <location>
        <begin position="102"/>
        <end position="124"/>
    </location>
</feature>
<proteinExistence type="inferred from homology"/>
<accession>A0A3F2RJY1</accession>
<dbReference type="Proteomes" id="UP000277300">
    <property type="component" value="Unassembled WGS sequence"/>
</dbReference>
<dbReference type="GO" id="GO:0051119">
    <property type="term" value="F:sugar transmembrane transporter activity"/>
    <property type="evidence" value="ECO:0007669"/>
    <property type="project" value="InterPro"/>
</dbReference>
<keyword evidence="8 10" id="KW-1133">Transmembrane helix</keyword>
<name>A0A3F2RJY1_9STRA</name>
<dbReference type="Pfam" id="PF03083">
    <property type="entry name" value="MtN3_slv"/>
    <property type="match status" value="2"/>
</dbReference>
<protein>
    <recommendedName>
        <fullName evidence="15">MtN3-like protein</fullName>
    </recommendedName>
</protein>
<organism evidence="12 13">
    <name type="scientific">Phytophthora kernoviae</name>
    <dbReference type="NCBI Taxonomy" id="325452"/>
    <lineage>
        <taxon>Eukaryota</taxon>
        <taxon>Sar</taxon>
        <taxon>Stramenopiles</taxon>
        <taxon>Oomycota</taxon>
        <taxon>Peronosporomycetes</taxon>
        <taxon>Peronosporales</taxon>
        <taxon>Peronosporaceae</taxon>
        <taxon>Phytophthora</taxon>
    </lineage>
</organism>
<keyword evidence="3" id="KW-0813">Transport</keyword>
<gene>
    <name evidence="11" type="ORF">BBJ29_008430</name>
    <name evidence="12" type="ORF">BBP00_00006801</name>
</gene>
<evidence type="ECO:0000313" key="12">
    <source>
        <dbReference type="EMBL" id="RLN58826.1"/>
    </source>
</evidence>
<evidence type="ECO:0000313" key="14">
    <source>
        <dbReference type="Proteomes" id="UP000284657"/>
    </source>
</evidence>
<evidence type="ECO:0008006" key="15">
    <source>
        <dbReference type="Google" id="ProtNLM"/>
    </source>
</evidence>
<evidence type="ECO:0000313" key="11">
    <source>
        <dbReference type="EMBL" id="RLN44129.1"/>
    </source>
</evidence>
<feature type="transmembrane region" description="Helical" evidence="10">
    <location>
        <begin position="136"/>
        <end position="156"/>
    </location>
</feature>
<evidence type="ECO:0000256" key="3">
    <source>
        <dbReference type="ARBA" id="ARBA00022448"/>
    </source>
</evidence>
<dbReference type="EMBL" id="MBAD02002821">
    <property type="protein sequence ID" value="RLN44129.1"/>
    <property type="molecule type" value="Genomic_DNA"/>
</dbReference>
<evidence type="ECO:0000256" key="7">
    <source>
        <dbReference type="ARBA" id="ARBA00022737"/>
    </source>
</evidence>
<dbReference type="InterPro" id="IPR004316">
    <property type="entry name" value="SWEET_rpt"/>
</dbReference>
<dbReference type="PANTHER" id="PTHR10791:SF30">
    <property type="entry name" value="SUGAR TRANSPORTER SWEET1"/>
    <property type="match status" value="1"/>
</dbReference>
<comment type="similarity">
    <text evidence="2">Belongs to the SWEET sugar transporter family.</text>
</comment>
<dbReference type="AlphaFoldDB" id="A0A3F2RJY1"/>
<dbReference type="GO" id="GO:0005886">
    <property type="term" value="C:plasma membrane"/>
    <property type="evidence" value="ECO:0007669"/>
    <property type="project" value="UniProtKB-SubCell"/>
</dbReference>
<evidence type="ECO:0000256" key="6">
    <source>
        <dbReference type="ARBA" id="ARBA00022692"/>
    </source>
</evidence>
<feature type="transmembrane region" description="Helical" evidence="10">
    <location>
        <begin position="40"/>
        <end position="61"/>
    </location>
</feature>
<evidence type="ECO:0000256" key="4">
    <source>
        <dbReference type="ARBA" id="ARBA00022475"/>
    </source>
</evidence>
<feature type="transmembrane region" description="Helical" evidence="10">
    <location>
        <begin position="163"/>
        <end position="186"/>
    </location>
</feature>
<dbReference type="Proteomes" id="UP000284657">
    <property type="component" value="Unassembled WGS sequence"/>
</dbReference>
<sequence>MVDSTVLLVVRILAGAGAMTMICSPSILMRHIHIHKQKHVGVASIIPLVMLFANCHVWMMYGYMSEFWFPIFTSYLFGDVASLFYITVYWRYSKERRYIANVFGFLLLFLVATTTYAIVGGLGYTEQTRSGFKSAVFINPHMVIVGLVNNWMWVAYGALTTNWIIIVPNSLFVLINSATLVLYMVFNPKTHPLPESFVADSNATDALIETEVELSTEIVIDLKATRTPSPAYKAMQSPSEMWHR</sequence>
<evidence type="ECO:0000256" key="2">
    <source>
        <dbReference type="ARBA" id="ARBA00007809"/>
    </source>
</evidence>
<dbReference type="InterPro" id="IPR047664">
    <property type="entry name" value="SWEET"/>
</dbReference>
<comment type="subcellular location">
    <subcellularLocation>
        <location evidence="1">Cell membrane</location>
        <topology evidence="1">Multi-pass membrane protein</topology>
    </subcellularLocation>
</comment>
<dbReference type="PANTHER" id="PTHR10791">
    <property type="entry name" value="RAG1-ACTIVATING PROTEIN 1"/>
    <property type="match status" value="1"/>
</dbReference>
<evidence type="ECO:0000313" key="13">
    <source>
        <dbReference type="Proteomes" id="UP000277300"/>
    </source>
</evidence>
<feature type="transmembrane region" description="Helical" evidence="10">
    <location>
        <begin position="6"/>
        <end position="28"/>
    </location>
</feature>
<keyword evidence="7" id="KW-0677">Repeat</keyword>
<evidence type="ECO:0000256" key="8">
    <source>
        <dbReference type="ARBA" id="ARBA00022989"/>
    </source>
</evidence>
<dbReference type="Gene3D" id="1.20.1280.290">
    <property type="match status" value="2"/>
</dbReference>
<dbReference type="OrthoDB" id="409725at2759"/>
<keyword evidence="4" id="KW-1003">Cell membrane</keyword>
<dbReference type="EMBL" id="MBDO02000246">
    <property type="protein sequence ID" value="RLN58826.1"/>
    <property type="molecule type" value="Genomic_DNA"/>
</dbReference>
<comment type="caution">
    <text evidence="12">The sequence shown here is derived from an EMBL/GenBank/DDBJ whole genome shotgun (WGS) entry which is preliminary data.</text>
</comment>
<evidence type="ECO:0000256" key="9">
    <source>
        <dbReference type="ARBA" id="ARBA00023136"/>
    </source>
</evidence>
<evidence type="ECO:0000256" key="5">
    <source>
        <dbReference type="ARBA" id="ARBA00022597"/>
    </source>
</evidence>